<keyword evidence="1" id="KW-1133">Transmembrane helix</keyword>
<keyword evidence="1" id="KW-0812">Transmembrane</keyword>
<feature type="transmembrane region" description="Helical" evidence="1">
    <location>
        <begin position="150"/>
        <end position="168"/>
    </location>
</feature>
<gene>
    <name evidence="3" type="ORF">RIdsm_03952</name>
    <name evidence="2" type="ORF">XM52_17995</name>
</gene>
<dbReference type="Pfam" id="PF05675">
    <property type="entry name" value="DUF817"/>
    <property type="match status" value="1"/>
</dbReference>
<organism evidence="2 4">
    <name type="scientific">Roseovarius indicus</name>
    <dbReference type="NCBI Taxonomy" id="540747"/>
    <lineage>
        <taxon>Bacteria</taxon>
        <taxon>Pseudomonadati</taxon>
        <taxon>Pseudomonadota</taxon>
        <taxon>Alphaproteobacteria</taxon>
        <taxon>Rhodobacterales</taxon>
        <taxon>Roseobacteraceae</taxon>
        <taxon>Roseovarius</taxon>
    </lineage>
</organism>
<feature type="transmembrane region" description="Helical" evidence="1">
    <location>
        <begin position="21"/>
        <end position="48"/>
    </location>
</feature>
<name>A0A0T5P5I3_9RHOB</name>
<evidence type="ECO:0000313" key="5">
    <source>
        <dbReference type="Proteomes" id="UP000325785"/>
    </source>
</evidence>
<evidence type="ECO:0000313" key="4">
    <source>
        <dbReference type="Proteomes" id="UP000051401"/>
    </source>
</evidence>
<protein>
    <submittedName>
        <fullName evidence="2 3">Membrane protein</fullName>
    </submittedName>
</protein>
<reference evidence="3 5" key="2">
    <citation type="submission" date="2018-08" db="EMBL/GenBank/DDBJ databases">
        <title>Genetic Globetrotter - A new plasmid hitch-hiking vast phylogenetic and geographic distances.</title>
        <authorList>
            <person name="Vollmers J."/>
            <person name="Petersen J."/>
        </authorList>
    </citation>
    <scope>NUCLEOTIDE SEQUENCE [LARGE SCALE GENOMIC DNA]</scope>
    <source>
        <strain evidence="3 5">DSM 26383</strain>
    </source>
</reference>
<dbReference type="Proteomes" id="UP000051401">
    <property type="component" value="Unassembled WGS sequence"/>
</dbReference>
<evidence type="ECO:0000313" key="2">
    <source>
        <dbReference type="EMBL" id="KRS16490.1"/>
    </source>
</evidence>
<sequence length="296" mass="33710">MTTTRRIERHLGDWMRARLPGWAAELVMFLLKMGWSGLFGLSLLVAIIGTKLIWSDAIPLFRYDLLVIVALGLQALFLALKLETWEEARVIALFHLTGTAMEFFKVHAGSWSYPEPGFFKILGVPLFSGFMYASVGSFMARTIRVFDMRFAPYPPYWMTMWLAVGIYVNFFAHHFLPDIRVILFVATVALFLRTRIWYRIGDNLYWMPLPLAAFLSAIFLWVAENIGTMTGTWVYSGQARLELVSFGKLGSWYLLLYVAFVTVTLVVRRPLSPVPLVREDLATAPEPRPARPEAAG</sequence>
<dbReference type="AlphaFoldDB" id="A0A0T5P5I3"/>
<dbReference type="PATRIC" id="fig|540747.5.peg.1344"/>
<feature type="transmembrane region" description="Helical" evidence="1">
    <location>
        <begin position="92"/>
        <end position="111"/>
    </location>
</feature>
<dbReference type="PIRSF" id="PIRSF009141">
    <property type="entry name" value="UCP009141"/>
    <property type="match status" value="1"/>
</dbReference>
<dbReference type="KEGG" id="rid:RIdsm_03952"/>
<dbReference type="InterPro" id="IPR008535">
    <property type="entry name" value="DUF817"/>
</dbReference>
<dbReference type="STRING" id="540747.SAMN04488031_11254"/>
<feature type="transmembrane region" description="Helical" evidence="1">
    <location>
        <begin position="117"/>
        <end position="138"/>
    </location>
</feature>
<dbReference type="EMBL" id="LAXI01000013">
    <property type="protein sequence ID" value="KRS16490.1"/>
    <property type="molecule type" value="Genomic_DNA"/>
</dbReference>
<accession>A0A0T5P5I3</accession>
<feature type="transmembrane region" description="Helical" evidence="1">
    <location>
        <begin position="174"/>
        <end position="192"/>
    </location>
</feature>
<evidence type="ECO:0000256" key="1">
    <source>
        <dbReference type="SAM" id="Phobius"/>
    </source>
</evidence>
<keyword evidence="4" id="KW-1185">Reference proteome</keyword>
<evidence type="ECO:0000313" key="3">
    <source>
        <dbReference type="EMBL" id="QEW28127.1"/>
    </source>
</evidence>
<feature type="transmembrane region" description="Helical" evidence="1">
    <location>
        <begin position="250"/>
        <end position="268"/>
    </location>
</feature>
<dbReference type="Proteomes" id="UP000325785">
    <property type="component" value="Chromosome"/>
</dbReference>
<feature type="transmembrane region" description="Helical" evidence="1">
    <location>
        <begin position="60"/>
        <end position="80"/>
    </location>
</feature>
<keyword evidence="1" id="KW-0472">Membrane</keyword>
<feature type="transmembrane region" description="Helical" evidence="1">
    <location>
        <begin position="204"/>
        <end position="223"/>
    </location>
</feature>
<dbReference type="RefSeq" id="WP_074940575.1">
    <property type="nucleotide sequence ID" value="NZ_CP031598.1"/>
</dbReference>
<reference evidence="2 4" key="1">
    <citation type="submission" date="2015-04" db="EMBL/GenBank/DDBJ databases">
        <title>The draft genome sequence of Roseovarius indicus B108T.</title>
        <authorList>
            <person name="Li G."/>
            <person name="Lai Q."/>
            <person name="Shao Z."/>
            <person name="Yan P."/>
        </authorList>
    </citation>
    <scope>NUCLEOTIDE SEQUENCE [LARGE SCALE GENOMIC DNA]</scope>
    <source>
        <strain evidence="2 4">B108</strain>
    </source>
</reference>
<dbReference type="EMBL" id="CP031598">
    <property type="protein sequence ID" value="QEW28127.1"/>
    <property type="molecule type" value="Genomic_DNA"/>
</dbReference>
<proteinExistence type="predicted"/>